<reference evidence="2" key="1">
    <citation type="submission" date="2021-06" db="EMBL/GenBank/DDBJ databases">
        <authorList>
            <person name="Kallberg Y."/>
            <person name="Tangrot J."/>
            <person name="Rosling A."/>
        </authorList>
    </citation>
    <scope>NUCLEOTIDE SEQUENCE</scope>
    <source>
        <strain evidence="2">MT106</strain>
    </source>
</reference>
<evidence type="ECO:0000313" key="2">
    <source>
        <dbReference type="EMBL" id="CAG8527068.1"/>
    </source>
</evidence>
<organism evidence="2 3">
    <name type="scientific">Ambispora gerdemannii</name>
    <dbReference type="NCBI Taxonomy" id="144530"/>
    <lineage>
        <taxon>Eukaryota</taxon>
        <taxon>Fungi</taxon>
        <taxon>Fungi incertae sedis</taxon>
        <taxon>Mucoromycota</taxon>
        <taxon>Glomeromycotina</taxon>
        <taxon>Glomeromycetes</taxon>
        <taxon>Archaeosporales</taxon>
        <taxon>Ambisporaceae</taxon>
        <taxon>Ambispora</taxon>
    </lineage>
</organism>
<dbReference type="EMBL" id="CAJVPL010000757">
    <property type="protein sequence ID" value="CAG8527068.1"/>
    <property type="molecule type" value="Genomic_DNA"/>
</dbReference>
<dbReference type="Pfam" id="PF11176">
    <property type="entry name" value="Tma16"/>
    <property type="match status" value="1"/>
</dbReference>
<dbReference type="InterPro" id="IPR021346">
    <property type="entry name" value="Tma16"/>
</dbReference>
<dbReference type="AlphaFoldDB" id="A0A9N9AG26"/>
<dbReference type="InterPro" id="IPR038356">
    <property type="entry name" value="Tma16_sf"/>
</dbReference>
<gene>
    <name evidence="2" type="ORF">AGERDE_LOCUS5527</name>
</gene>
<evidence type="ECO:0000313" key="3">
    <source>
        <dbReference type="Proteomes" id="UP000789831"/>
    </source>
</evidence>
<protein>
    <submittedName>
        <fullName evidence="2">2398_t:CDS:1</fullName>
    </submittedName>
</protein>
<dbReference type="GO" id="GO:0005634">
    <property type="term" value="C:nucleus"/>
    <property type="evidence" value="ECO:0007669"/>
    <property type="project" value="TreeGrafter"/>
</dbReference>
<dbReference type="PANTHER" id="PTHR13349:SF2">
    <property type="entry name" value="TRANSLATION MACHINERY-ASSOCIATED PROTEIN 16"/>
    <property type="match status" value="1"/>
</dbReference>
<comment type="caution">
    <text evidence="2">The sequence shown here is derived from an EMBL/GenBank/DDBJ whole genome shotgun (WGS) entry which is preliminary data.</text>
</comment>
<proteinExistence type="inferred from homology"/>
<comment type="similarity">
    <text evidence="1">Belongs to the TMA16 family.</text>
</comment>
<dbReference type="PANTHER" id="PTHR13349">
    <property type="entry name" value="TRANSLATION MACHINERY-ASSOCIATED PROTEIN 16"/>
    <property type="match status" value="1"/>
</dbReference>
<name>A0A9N9AG26_9GLOM</name>
<keyword evidence="3" id="KW-1185">Reference proteome</keyword>
<accession>A0A9N9AG26</accession>
<dbReference type="OrthoDB" id="270284at2759"/>
<sequence>MSILSPIPLGKNSQPTKLSILLQEKLHSCNESYFELSGLHRDRRPRSTREEMLLAMKEKERKEFKDGIEIPDLMNPRNVRALREWNGDLSSLSRIIMFRVEEFEFKS</sequence>
<evidence type="ECO:0000256" key="1">
    <source>
        <dbReference type="ARBA" id="ARBA00034127"/>
    </source>
</evidence>
<dbReference type="Proteomes" id="UP000789831">
    <property type="component" value="Unassembled WGS sequence"/>
</dbReference>
<dbReference type="Gene3D" id="1.20.1440.170">
    <property type="entry name" value="Translation machinery-associated protein 16-like"/>
    <property type="match status" value="1"/>
</dbReference>